<dbReference type="EMBL" id="JAOTMY010000003">
    <property type="protein sequence ID" value="MCY3087888.1"/>
    <property type="molecule type" value="Genomic_DNA"/>
</dbReference>
<proteinExistence type="predicted"/>
<comment type="caution">
    <text evidence="2">The sequence shown here is derived from an EMBL/GenBank/DDBJ whole genome shotgun (WGS) entry which is preliminary data.</text>
</comment>
<dbReference type="AlphaFoldDB" id="A0A9Q4DFG5"/>
<organism evidence="2 3">
    <name type="scientific">Aerococcus mictus</name>
    <dbReference type="NCBI Taxonomy" id="2976810"/>
    <lineage>
        <taxon>Bacteria</taxon>
        <taxon>Bacillati</taxon>
        <taxon>Bacillota</taxon>
        <taxon>Bacilli</taxon>
        <taxon>Lactobacillales</taxon>
        <taxon>Aerococcaceae</taxon>
        <taxon>Aerococcus</taxon>
    </lineage>
</organism>
<dbReference type="Gene3D" id="3.40.50.10540">
    <property type="entry name" value="Crotonobetainyl-coa:carnitine coa-transferase, domain 1"/>
    <property type="match status" value="1"/>
</dbReference>
<dbReference type="InterPro" id="IPR044855">
    <property type="entry name" value="CoA-Trfase_III_dom3_sf"/>
</dbReference>
<evidence type="ECO:0000313" key="2">
    <source>
        <dbReference type="EMBL" id="MCY3087888.1"/>
    </source>
</evidence>
<dbReference type="InterPro" id="IPR003673">
    <property type="entry name" value="CoA-Trfase_fam_III"/>
</dbReference>
<protein>
    <submittedName>
        <fullName evidence="2">CoA transferase</fullName>
    </submittedName>
</protein>
<dbReference type="InterPro" id="IPR023606">
    <property type="entry name" value="CoA-Trfase_III_dom_1_sf"/>
</dbReference>
<sequence length="406" mass="44581">MIELLKGVKVVDFTTMVAAPAAAKLMADWGADVVKVEAPGGEVLRVLGASMGAPAKPEENPIFDLYNANKKGMTLDLKTEAGLDVMVKLIAWADVFISNVRLESLKKLGLDYETLSAKYPSLVWTHFSGYGLQGDEAGRPGYDMAAYWARGGFVADLSPKGEHPLHLPTGIGDGICGLALLSGTLAALRQAEQTGLGQEVRVSLYGTAIYANGVQVISTQYQDVFPKPYHRPTSPLMHSYRTKDGEIMVIVLPVHDKGYPQLMKLLDREDLIDDDRYATQAAMANPQHKEELTHILEEAFAQFDSQTLSERFLAADITFERARHFEEIAHDPQAQANHYLYDYQFANGHRAQMPTSPVHFSDNLDMPYHAAPLAGADNQAMLKKLGYGEAEIEALKEQGAFGKAKK</sequence>
<accession>A0A9Q4DFG5</accession>
<dbReference type="GeneID" id="86858306"/>
<dbReference type="Pfam" id="PF02515">
    <property type="entry name" value="CoA_transf_3"/>
    <property type="match status" value="1"/>
</dbReference>
<dbReference type="SUPFAM" id="SSF89796">
    <property type="entry name" value="CoA-transferase family III (CaiB/BaiF)"/>
    <property type="match status" value="1"/>
</dbReference>
<reference evidence="2" key="1">
    <citation type="submission" date="2022-09" db="EMBL/GenBank/DDBJ databases">
        <title>Aerococcus urinae taxonomy study.</title>
        <authorList>
            <person name="Christensen J."/>
            <person name="Senneby E."/>
        </authorList>
    </citation>
    <scope>NUCLEOTIDE SEQUENCE</scope>
    <source>
        <strain evidence="2">LUND-41-B12</strain>
    </source>
</reference>
<dbReference type="RefSeq" id="WP_013668570.1">
    <property type="nucleotide sequence ID" value="NZ_CAJHLJ010000004.1"/>
</dbReference>
<dbReference type="InterPro" id="IPR050483">
    <property type="entry name" value="CoA-transferase_III_domain"/>
</dbReference>
<dbReference type="Proteomes" id="UP001069047">
    <property type="component" value="Unassembled WGS sequence"/>
</dbReference>
<dbReference type="Gene3D" id="3.30.1540.10">
    <property type="entry name" value="formyl-coa transferase, domain 3"/>
    <property type="match status" value="1"/>
</dbReference>
<gene>
    <name evidence="2" type="ORF">ODY61_07190</name>
</gene>
<keyword evidence="1 2" id="KW-0808">Transferase</keyword>
<dbReference type="PANTHER" id="PTHR48207">
    <property type="entry name" value="SUCCINATE--HYDROXYMETHYLGLUTARATE COA-TRANSFERASE"/>
    <property type="match status" value="1"/>
</dbReference>
<name>A0A9Q4DFG5_9LACT</name>
<dbReference type="PANTHER" id="PTHR48207:SF3">
    <property type="entry name" value="SUCCINATE--HYDROXYMETHYLGLUTARATE COA-TRANSFERASE"/>
    <property type="match status" value="1"/>
</dbReference>
<dbReference type="GO" id="GO:0008410">
    <property type="term" value="F:CoA-transferase activity"/>
    <property type="evidence" value="ECO:0007669"/>
    <property type="project" value="TreeGrafter"/>
</dbReference>
<evidence type="ECO:0000256" key="1">
    <source>
        <dbReference type="ARBA" id="ARBA00022679"/>
    </source>
</evidence>
<evidence type="ECO:0000313" key="3">
    <source>
        <dbReference type="Proteomes" id="UP001069047"/>
    </source>
</evidence>